<evidence type="ECO:0000313" key="2">
    <source>
        <dbReference type="Proteomes" id="UP001519343"/>
    </source>
</evidence>
<evidence type="ECO:0000313" key="1">
    <source>
        <dbReference type="EMBL" id="MBP1934593.1"/>
    </source>
</evidence>
<protein>
    <submittedName>
        <fullName evidence="1">Uncharacterized protein YeaO (DUF488 family)</fullName>
    </submittedName>
</protein>
<name>A0ABS4GWE7_9BACL</name>
<reference evidence="1 2" key="1">
    <citation type="submission" date="2021-03" db="EMBL/GenBank/DDBJ databases">
        <title>Genomic Encyclopedia of Type Strains, Phase IV (KMG-IV): sequencing the most valuable type-strain genomes for metagenomic binning, comparative biology and taxonomic classification.</title>
        <authorList>
            <person name="Goeker M."/>
        </authorList>
    </citation>
    <scope>NUCLEOTIDE SEQUENCE [LARGE SCALE GENOMIC DNA]</scope>
    <source>
        <strain evidence="1 2">DSM 24738</strain>
    </source>
</reference>
<accession>A0ABS4GWE7</accession>
<dbReference type="Pfam" id="PF22752">
    <property type="entry name" value="DUF488-N3i"/>
    <property type="match status" value="1"/>
</dbReference>
<organism evidence="1 2">
    <name type="scientific">Ammoniphilus resinae</name>
    <dbReference type="NCBI Taxonomy" id="861532"/>
    <lineage>
        <taxon>Bacteria</taxon>
        <taxon>Bacillati</taxon>
        <taxon>Bacillota</taxon>
        <taxon>Bacilli</taxon>
        <taxon>Bacillales</taxon>
        <taxon>Paenibacillaceae</taxon>
        <taxon>Aneurinibacillus group</taxon>
        <taxon>Ammoniphilus</taxon>
    </lineage>
</organism>
<comment type="caution">
    <text evidence="1">The sequence shown here is derived from an EMBL/GenBank/DDBJ whole genome shotgun (WGS) entry which is preliminary data.</text>
</comment>
<dbReference type="InterPro" id="IPR052552">
    <property type="entry name" value="YeaO-like"/>
</dbReference>
<dbReference type="Proteomes" id="UP001519343">
    <property type="component" value="Unassembled WGS sequence"/>
</dbReference>
<dbReference type="RefSeq" id="WP_209812582.1">
    <property type="nucleotide sequence ID" value="NZ_JAGGKT010000023.1"/>
</dbReference>
<gene>
    <name evidence="1" type="ORF">J2Z37_004613</name>
</gene>
<sequence>MEKSQIEIKRIYDPPSERDGKRILVDRLWPRGVKKEQAHLDVWLKDIAPNPDLRLWFGHDRERYGEFRIRYLDELATNPIKREMVKQLLDDAKIQPVTLLFAAKDVEFNHAVVLREMLIDLAKTQEESNDCRA</sequence>
<dbReference type="EMBL" id="JAGGKT010000023">
    <property type="protein sequence ID" value="MBP1934593.1"/>
    <property type="molecule type" value="Genomic_DNA"/>
</dbReference>
<dbReference type="PANTHER" id="PTHR36849:SF1">
    <property type="entry name" value="CYTOPLASMIC PROTEIN"/>
    <property type="match status" value="1"/>
</dbReference>
<proteinExistence type="predicted"/>
<keyword evidence="2" id="KW-1185">Reference proteome</keyword>
<dbReference type="PANTHER" id="PTHR36849">
    <property type="entry name" value="CYTOPLASMIC PROTEIN-RELATED"/>
    <property type="match status" value="1"/>
</dbReference>